<feature type="transmembrane region" description="Helical" evidence="7">
    <location>
        <begin position="446"/>
        <end position="463"/>
    </location>
</feature>
<evidence type="ECO:0000256" key="3">
    <source>
        <dbReference type="ARBA" id="ARBA00022448"/>
    </source>
</evidence>
<feature type="transmembrane region" description="Helical" evidence="7">
    <location>
        <begin position="510"/>
        <end position="528"/>
    </location>
</feature>
<comment type="similarity">
    <text evidence="2">Belongs to the major facilitator superfamily.</text>
</comment>
<proteinExistence type="inferred from homology"/>
<feature type="transmembrane region" description="Helical" evidence="7">
    <location>
        <begin position="317"/>
        <end position="338"/>
    </location>
</feature>
<organism evidence="9 10">
    <name type="scientific">Parvularcula mediterranea</name>
    <dbReference type="NCBI Taxonomy" id="2732508"/>
    <lineage>
        <taxon>Bacteria</taxon>
        <taxon>Pseudomonadati</taxon>
        <taxon>Pseudomonadota</taxon>
        <taxon>Alphaproteobacteria</taxon>
        <taxon>Parvularculales</taxon>
        <taxon>Parvularculaceae</taxon>
        <taxon>Parvularcula</taxon>
    </lineage>
</organism>
<feature type="transmembrane region" description="Helical" evidence="7">
    <location>
        <begin position="127"/>
        <end position="148"/>
    </location>
</feature>
<gene>
    <name evidence="9" type="ORF">HK107_13235</name>
</gene>
<sequence>MSDTQSVKAPSEDPKGWLWRSVKPYTRPEMAAMLMLGFASGLPLYLVYQKTAFWLREEGIELSTIGYFYWLGLFYSFKFVWAPIIDRLNVPGLTKKLGHRRSWMIVSIIGTMAGLSIAAFSDPSEGLTQIILGTLILAFSGATLDVSIDAWRIESAPSEEQASMAASYSLGYRGALIFSGLALVLASWSSWTVSYLVMAAAMGTTAALVLIIREPKTVKKQIALSDLPLFAGPAQAAAVALFLFGFAKVFVWMNFAEILVHLLAGAAIGALALGKIAFKGTKMDLPWRAALAGLGALYVYSRPVLESTVGLPANEQFAKLAVVALTIAALAGLVMAMVKASQATEGNLNLQDPEAKRGRVFMVYAPPLLQVIDRFGKVIVPIFILVLIYRLSDFTMGVMAVPLYVDLGFDKGMVGAIQSGPGVISTFIGLFLGGLAAGAFGITRSLVFGAILTLVTNGAYAWFAGSATGDDIGFLTFAICADNVAGGFVTTVFIAYLSSLVDPANAATQYALFSSIYATLNKFVAGFSGQMAEALGWVNFFLLTASYAIPAGLLVILVAVLQKRYPPKPVAAVGEPAT</sequence>
<evidence type="ECO:0000256" key="6">
    <source>
        <dbReference type="ARBA" id="ARBA00023136"/>
    </source>
</evidence>
<evidence type="ECO:0000256" key="7">
    <source>
        <dbReference type="SAM" id="Phobius"/>
    </source>
</evidence>
<feature type="transmembrane region" description="Helical" evidence="7">
    <location>
        <begin position="194"/>
        <end position="212"/>
    </location>
</feature>
<dbReference type="Gene3D" id="1.20.1250.20">
    <property type="entry name" value="MFS general substrate transporter like domains"/>
    <property type="match status" value="2"/>
</dbReference>
<dbReference type="InterPro" id="IPR020846">
    <property type="entry name" value="MFS_dom"/>
</dbReference>
<feature type="transmembrane region" description="Helical" evidence="7">
    <location>
        <begin position="475"/>
        <end position="498"/>
    </location>
</feature>
<evidence type="ECO:0000256" key="5">
    <source>
        <dbReference type="ARBA" id="ARBA00022989"/>
    </source>
</evidence>
<evidence type="ECO:0000313" key="9">
    <source>
        <dbReference type="EMBL" id="NNU17288.1"/>
    </source>
</evidence>
<name>A0A7Y3W695_9PROT</name>
<feature type="transmembrane region" description="Helical" evidence="7">
    <location>
        <begin position="102"/>
        <end position="121"/>
    </location>
</feature>
<dbReference type="NCBIfam" id="TIGR00901">
    <property type="entry name" value="2A0125"/>
    <property type="match status" value="1"/>
</dbReference>
<comment type="subcellular location">
    <subcellularLocation>
        <location evidence="1">Membrane</location>
        <topology evidence="1">Multi-pass membrane protein</topology>
    </subcellularLocation>
</comment>
<feature type="transmembrane region" description="Helical" evidence="7">
    <location>
        <begin position="258"/>
        <end position="278"/>
    </location>
</feature>
<dbReference type="InterPro" id="IPR004752">
    <property type="entry name" value="AmpG_permease/AT-1"/>
</dbReference>
<keyword evidence="10" id="KW-1185">Reference proteome</keyword>
<evidence type="ECO:0000259" key="8">
    <source>
        <dbReference type="PROSITE" id="PS50850"/>
    </source>
</evidence>
<dbReference type="SUPFAM" id="SSF103473">
    <property type="entry name" value="MFS general substrate transporter"/>
    <property type="match status" value="2"/>
</dbReference>
<feature type="transmembrane region" description="Helical" evidence="7">
    <location>
        <begin position="540"/>
        <end position="561"/>
    </location>
</feature>
<dbReference type="GO" id="GO:0022857">
    <property type="term" value="F:transmembrane transporter activity"/>
    <property type="evidence" value="ECO:0007669"/>
    <property type="project" value="InterPro"/>
</dbReference>
<feature type="transmembrane region" description="Helical" evidence="7">
    <location>
        <begin position="417"/>
        <end position="439"/>
    </location>
</feature>
<feature type="transmembrane region" description="Helical" evidence="7">
    <location>
        <begin position="30"/>
        <end position="48"/>
    </location>
</feature>
<accession>A0A7Y3W695</accession>
<dbReference type="Pfam" id="PF07690">
    <property type="entry name" value="MFS_1"/>
    <property type="match status" value="1"/>
</dbReference>
<dbReference type="PANTHER" id="PTHR12778">
    <property type="entry name" value="SOLUTE CARRIER FAMILY 33 ACETYL-COA TRANSPORTER -RELATED"/>
    <property type="match status" value="1"/>
</dbReference>
<dbReference type="InterPro" id="IPR036259">
    <property type="entry name" value="MFS_trans_sf"/>
</dbReference>
<feature type="transmembrane region" description="Helical" evidence="7">
    <location>
        <begin position="169"/>
        <end position="188"/>
    </location>
</feature>
<dbReference type="InterPro" id="IPR011701">
    <property type="entry name" value="MFS"/>
</dbReference>
<keyword evidence="5 7" id="KW-1133">Transmembrane helix</keyword>
<dbReference type="EMBL" id="JABFCX010000003">
    <property type="protein sequence ID" value="NNU17288.1"/>
    <property type="molecule type" value="Genomic_DNA"/>
</dbReference>
<feature type="transmembrane region" description="Helical" evidence="7">
    <location>
        <begin position="224"/>
        <end position="246"/>
    </location>
</feature>
<protein>
    <submittedName>
        <fullName evidence="9">MFS transporter</fullName>
    </submittedName>
</protein>
<evidence type="ECO:0000256" key="1">
    <source>
        <dbReference type="ARBA" id="ARBA00004141"/>
    </source>
</evidence>
<dbReference type="AlphaFoldDB" id="A0A7Y3W695"/>
<comment type="caution">
    <text evidence="9">The sequence shown here is derived from an EMBL/GenBank/DDBJ whole genome shotgun (WGS) entry which is preliminary data.</text>
</comment>
<feature type="transmembrane region" description="Helical" evidence="7">
    <location>
        <begin position="378"/>
        <end position="405"/>
    </location>
</feature>
<reference evidence="9 10" key="1">
    <citation type="submission" date="2020-05" db="EMBL/GenBank/DDBJ databases">
        <title>Parvularcula mediterraneae sp. nov., isolated from polypropylene straw from shallow seawater of the seashore of Laganas in Zakynthos island, Greece.</title>
        <authorList>
            <person name="Szabo I."/>
            <person name="Al-Omari J."/>
            <person name="Rado J."/>
            <person name="Szerdahelyi G.S."/>
        </authorList>
    </citation>
    <scope>NUCLEOTIDE SEQUENCE [LARGE SCALE GENOMIC DNA]</scope>
    <source>
        <strain evidence="9 10">ZS-1/3</strain>
    </source>
</reference>
<keyword evidence="6 7" id="KW-0472">Membrane</keyword>
<feature type="transmembrane region" description="Helical" evidence="7">
    <location>
        <begin position="285"/>
        <end position="305"/>
    </location>
</feature>
<dbReference type="GO" id="GO:0016020">
    <property type="term" value="C:membrane"/>
    <property type="evidence" value="ECO:0007669"/>
    <property type="project" value="UniProtKB-SubCell"/>
</dbReference>
<keyword evidence="4 7" id="KW-0812">Transmembrane</keyword>
<evidence type="ECO:0000313" key="10">
    <source>
        <dbReference type="Proteomes" id="UP000536835"/>
    </source>
</evidence>
<evidence type="ECO:0000256" key="4">
    <source>
        <dbReference type="ARBA" id="ARBA00022692"/>
    </source>
</evidence>
<feature type="domain" description="Major facilitator superfamily (MFS) profile" evidence="8">
    <location>
        <begin position="378"/>
        <end position="578"/>
    </location>
</feature>
<dbReference type="PANTHER" id="PTHR12778:SF10">
    <property type="entry name" value="MAJOR FACILITATOR SUPERFAMILY DOMAIN-CONTAINING PROTEIN 3"/>
    <property type="match status" value="1"/>
</dbReference>
<dbReference type="PROSITE" id="PS50850">
    <property type="entry name" value="MFS"/>
    <property type="match status" value="1"/>
</dbReference>
<dbReference type="Proteomes" id="UP000536835">
    <property type="component" value="Unassembled WGS sequence"/>
</dbReference>
<keyword evidence="3" id="KW-0813">Transport</keyword>
<feature type="transmembrane region" description="Helical" evidence="7">
    <location>
        <begin position="68"/>
        <end position="90"/>
    </location>
</feature>
<evidence type="ECO:0000256" key="2">
    <source>
        <dbReference type="ARBA" id="ARBA00008335"/>
    </source>
</evidence>
<dbReference type="RefSeq" id="WP_173200567.1">
    <property type="nucleotide sequence ID" value="NZ_JABFCX010000003.1"/>
</dbReference>